<dbReference type="PANTHER" id="PTHR19959">
    <property type="entry name" value="KINESIN LIGHT CHAIN"/>
    <property type="match status" value="1"/>
</dbReference>
<evidence type="ECO:0000313" key="2">
    <source>
        <dbReference type="EMBL" id="TFK39671.1"/>
    </source>
</evidence>
<dbReference type="Proteomes" id="UP000308652">
    <property type="component" value="Unassembled WGS sequence"/>
</dbReference>
<gene>
    <name evidence="2" type="ORF">BDQ12DRAFT_603431</name>
</gene>
<dbReference type="InterPro" id="IPR019734">
    <property type="entry name" value="TPR_rpt"/>
</dbReference>
<dbReference type="Pfam" id="PF13374">
    <property type="entry name" value="TPR_10"/>
    <property type="match status" value="1"/>
</dbReference>
<evidence type="ECO:0000259" key="1">
    <source>
        <dbReference type="Pfam" id="PF12770"/>
    </source>
</evidence>
<evidence type="ECO:0000313" key="3">
    <source>
        <dbReference type="Proteomes" id="UP000308652"/>
    </source>
</evidence>
<dbReference type="EMBL" id="ML213598">
    <property type="protein sequence ID" value="TFK39671.1"/>
    <property type="molecule type" value="Genomic_DNA"/>
</dbReference>
<dbReference type="PANTHER" id="PTHR19959:SF119">
    <property type="entry name" value="FUNGAL LIPASE-LIKE DOMAIN-CONTAINING PROTEIN"/>
    <property type="match status" value="1"/>
</dbReference>
<feature type="domain" description="CHAT" evidence="1">
    <location>
        <begin position="1052"/>
        <end position="1342"/>
    </location>
</feature>
<dbReference type="InterPro" id="IPR024983">
    <property type="entry name" value="CHAT_dom"/>
</dbReference>
<dbReference type="SMART" id="SM00028">
    <property type="entry name" value="TPR"/>
    <property type="match status" value="10"/>
</dbReference>
<protein>
    <submittedName>
        <fullName evidence="2">CHAT domain-containing protein</fullName>
    </submittedName>
</protein>
<dbReference type="Pfam" id="PF12770">
    <property type="entry name" value="CHAT"/>
    <property type="match status" value="1"/>
</dbReference>
<accession>A0A5C3MES4</accession>
<dbReference type="InterPro" id="IPR011990">
    <property type="entry name" value="TPR-like_helical_dom_sf"/>
</dbReference>
<sequence>MIRFSSKISSLAVLDQAITAFEHFVEVNDIPGLNNNLGLIYCQRVANTADSSDIKKSIALLKRGTNNTQENDPELPTYLSNLAYSLRRSFEKDSDITTLEEALVVMEKAILLTSDENQNKPFYLNDLANLLHTHFERLGHLKDLEDAILLQRKAIKLVPNNDKNVPMYCTNLGNFLLTKFENGDSHDVLNEAFLYHTKAVDLTSYDDDDKFPMRLNNLANFYLSHSEHDTTLSSATKAIDILKRAMQILPESHENVPKIWNNLGIALLKHAQKSQNSMTISQAIEFQEKAIAHTPENHIDFPLYQHSLGESLSAQFDQTENIEDLNKAISAWSKATENISLQNAHDFNLIGNLYHKRYELTGEVQNLEDAISAQQKAVNLTSEDNINLPMYLNNFGIPLVERFQHNGSLDDLNNAITVQQKAVNLCKEGHIDASMYLNNLGNSFLSLFEYNGDIYDLNEAISLQQKALDFISSEDTNIAMYMCSLGNSFLRRFELSGHLNDIDEAISLQRTAAEKAPNSLLKASYSNNLGNALVARFKRTRNLEDVDEAITMHQQAIDLVDETNIALPIYLNNLGNAFADHFEHSGNITSLEEAISLQRKAINIIPAGHVNSPKLLNNLGNSLLRAFEKSENMHEIDEAIQAQQKAISLTPQGHANIATYLNSLGNCFFSRYEIDEDIDDLRNAIIAQREAISLTDDSHADLPMYLNNLGNSLLNLFEAEENQADFEECLSAHNKTLDLTPENHADISMYHNSLGDAYLSHFERSDDDTSMKMAAMHFKLATKSYTGPPSKQLYAAQRWASVCVLSDPTQATEAYNSALMLLPRVAWIGDSISNRYTQLESMSDLGSEAAAAAIQMGNFEKSIEWLEQGRAIIWNQLNGLRTPFDKLKESRPEIYQELIQVSTALEEASTHGRSLDSNSEGNNQKVALHAEAKMHHRLAEQWDKLLATVQNIPEFENFLKPLQFSQICERLPKSGAVVIINIFPRRCDALVLQYGTENVIHIELDQFSYEDAQYLQNLLSKSLSSANLKNRNTRDIRAGHPATMLPKLQYILSELWKKIAVPIINRLGYLPSSDPPRVWWCVTGPLSFLPLHAAGLYESKNKPTGSVLSDYVISSYIPTISTILRMNPDDNISKKEFHGILALGVSQPLGSKLPVIKNVIHEVNGIQKLFKDVGLKVSCLEEDNATIADALKNMETHSWVHIACHGLQNAEEPMRSAFYLYDNCLELEEIIKKSLPYADFAFLSACETGTGDENLAEEAVHLAAGMLAAGYDSIIATMWPIDDEDAPAVAQDVYAQLLQKEREYPDSSNAAKALHVASKNLRERKGINEASFLSWVPFIHIGL</sequence>
<dbReference type="SUPFAM" id="SSF81901">
    <property type="entry name" value="HCP-like"/>
    <property type="match status" value="1"/>
</dbReference>
<dbReference type="OrthoDB" id="9991317at2759"/>
<dbReference type="STRING" id="68775.A0A5C3MES4"/>
<organism evidence="2 3">
    <name type="scientific">Crucibulum laeve</name>
    <dbReference type="NCBI Taxonomy" id="68775"/>
    <lineage>
        <taxon>Eukaryota</taxon>
        <taxon>Fungi</taxon>
        <taxon>Dikarya</taxon>
        <taxon>Basidiomycota</taxon>
        <taxon>Agaricomycotina</taxon>
        <taxon>Agaricomycetes</taxon>
        <taxon>Agaricomycetidae</taxon>
        <taxon>Agaricales</taxon>
        <taxon>Agaricineae</taxon>
        <taxon>Nidulariaceae</taxon>
        <taxon>Crucibulum</taxon>
    </lineage>
</organism>
<dbReference type="SUPFAM" id="SSF48452">
    <property type="entry name" value="TPR-like"/>
    <property type="match status" value="4"/>
</dbReference>
<name>A0A5C3MES4_9AGAR</name>
<proteinExistence type="predicted"/>
<dbReference type="Gene3D" id="1.25.40.10">
    <property type="entry name" value="Tetratricopeptide repeat domain"/>
    <property type="match status" value="5"/>
</dbReference>
<reference evidence="2 3" key="1">
    <citation type="journal article" date="2019" name="Nat. Ecol. Evol.">
        <title>Megaphylogeny resolves global patterns of mushroom evolution.</title>
        <authorList>
            <person name="Varga T."/>
            <person name="Krizsan K."/>
            <person name="Foldi C."/>
            <person name="Dima B."/>
            <person name="Sanchez-Garcia M."/>
            <person name="Sanchez-Ramirez S."/>
            <person name="Szollosi G.J."/>
            <person name="Szarkandi J.G."/>
            <person name="Papp V."/>
            <person name="Albert L."/>
            <person name="Andreopoulos W."/>
            <person name="Angelini C."/>
            <person name="Antonin V."/>
            <person name="Barry K.W."/>
            <person name="Bougher N.L."/>
            <person name="Buchanan P."/>
            <person name="Buyck B."/>
            <person name="Bense V."/>
            <person name="Catcheside P."/>
            <person name="Chovatia M."/>
            <person name="Cooper J."/>
            <person name="Damon W."/>
            <person name="Desjardin D."/>
            <person name="Finy P."/>
            <person name="Geml J."/>
            <person name="Haridas S."/>
            <person name="Hughes K."/>
            <person name="Justo A."/>
            <person name="Karasinski D."/>
            <person name="Kautmanova I."/>
            <person name="Kiss B."/>
            <person name="Kocsube S."/>
            <person name="Kotiranta H."/>
            <person name="LaButti K.M."/>
            <person name="Lechner B.E."/>
            <person name="Liimatainen K."/>
            <person name="Lipzen A."/>
            <person name="Lukacs Z."/>
            <person name="Mihaltcheva S."/>
            <person name="Morgado L.N."/>
            <person name="Niskanen T."/>
            <person name="Noordeloos M.E."/>
            <person name="Ohm R.A."/>
            <person name="Ortiz-Santana B."/>
            <person name="Ovrebo C."/>
            <person name="Racz N."/>
            <person name="Riley R."/>
            <person name="Savchenko A."/>
            <person name="Shiryaev A."/>
            <person name="Soop K."/>
            <person name="Spirin V."/>
            <person name="Szebenyi C."/>
            <person name="Tomsovsky M."/>
            <person name="Tulloss R.E."/>
            <person name="Uehling J."/>
            <person name="Grigoriev I.V."/>
            <person name="Vagvolgyi C."/>
            <person name="Papp T."/>
            <person name="Martin F.M."/>
            <person name="Miettinen O."/>
            <person name="Hibbett D.S."/>
            <person name="Nagy L.G."/>
        </authorList>
    </citation>
    <scope>NUCLEOTIDE SEQUENCE [LARGE SCALE GENOMIC DNA]</scope>
    <source>
        <strain evidence="2 3">CBS 166.37</strain>
    </source>
</reference>
<keyword evidence="3" id="KW-1185">Reference proteome</keyword>